<evidence type="ECO:0000259" key="5">
    <source>
        <dbReference type="PROSITE" id="PS51900"/>
    </source>
</evidence>
<dbReference type="CDD" id="cd01189">
    <property type="entry name" value="INT_ICEBs1_C_like"/>
    <property type="match status" value="1"/>
</dbReference>
<dbReference type="PROSITE" id="PS51898">
    <property type="entry name" value="TYR_RECOMBINASE"/>
    <property type="match status" value="1"/>
</dbReference>
<dbReference type="AlphaFoldDB" id="A0A0D8FUE7"/>
<dbReference type="EMBL" id="JXUW01000010">
    <property type="protein sequence ID" value="KJE76900.1"/>
    <property type="molecule type" value="Genomic_DNA"/>
</dbReference>
<dbReference type="InterPro" id="IPR050090">
    <property type="entry name" value="Tyrosine_recombinase_XerCD"/>
</dbReference>
<dbReference type="Pfam" id="PF00589">
    <property type="entry name" value="Phage_integrase"/>
    <property type="match status" value="1"/>
</dbReference>
<dbReference type="GO" id="GO:0003677">
    <property type="term" value="F:DNA binding"/>
    <property type="evidence" value="ECO:0007669"/>
    <property type="project" value="UniProtKB-UniRule"/>
</dbReference>
<keyword evidence="1 3" id="KW-0238">DNA-binding</keyword>
<dbReference type="PROSITE" id="PS51900">
    <property type="entry name" value="CB"/>
    <property type="match status" value="1"/>
</dbReference>
<dbReference type="InterPro" id="IPR044068">
    <property type="entry name" value="CB"/>
</dbReference>
<gene>
    <name evidence="6" type="ORF">FEAC_14020</name>
</gene>
<dbReference type="InterPro" id="IPR002104">
    <property type="entry name" value="Integrase_catalytic"/>
</dbReference>
<evidence type="ECO:0000259" key="4">
    <source>
        <dbReference type="PROSITE" id="PS51898"/>
    </source>
</evidence>
<dbReference type="GO" id="GO:0006310">
    <property type="term" value="P:DNA recombination"/>
    <property type="evidence" value="ECO:0007669"/>
    <property type="project" value="UniProtKB-KW"/>
</dbReference>
<evidence type="ECO:0000313" key="7">
    <source>
        <dbReference type="Proteomes" id="UP000032336"/>
    </source>
</evidence>
<dbReference type="GeneID" id="78372606"/>
<feature type="domain" description="Tyr recombinase" evidence="4">
    <location>
        <begin position="168"/>
        <end position="367"/>
    </location>
</feature>
<keyword evidence="7" id="KW-1185">Reference proteome</keyword>
<name>A0A0D8FUE7_9ACTN</name>
<dbReference type="InterPro" id="IPR011010">
    <property type="entry name" value="DNA_brk_join_enz"/>
</dbReference>
<dbReference type="SUPFAM" id="SSF56349">
    <property type="entry name" value="DNA breaking-rejoining enzymes"/>
    <property type="match status" value="1"/>
</dbReference>
<dbReference type="Proteomes" id="UP000032336">
    <property type="component" value="Unassembled WGS sequence"/>
</dbReference>
<feature type="domain" description="Core-binding (CB)" evidence="5">
    <location>
        <begin position="66"/>
        <end position="147"/>
    </location>
</feature>
<protein>
    <submittedName>
        <fullName evidence="6">Putative prophage phiRv2 integrase</fullName>
    </submittedName>
</protein>
<dbReference type="InterPro" id="IPR013762">
    <property type="entry name" value="Integrase-like_cat_sf"/>
</dbReference>
<evidence type="ECO:0000313" key="6">
    <source>
        <dbReference type="EMBL" id="KJE76900.1"/>
    </source>
</evidence>
<evidence type="ECO:0000256" key="3">
    <source>
        <dbReference type="PROSITE-ProRule" id="PRU01248"/>
    </source>
</evidence>
<organism evidence="6 7">
    <name type="scientific">Ferrimicrobium acidiphilum DSM 19497</name>
    <dbReference type="NCBI Taxonomy" id="1121877"/>
    <lineage>
        <taxon>Bacteria</taxon>
        <taxon>Bacillati</taxon>
        <taxon>Actinomycetota</taxon>
        <taxon>Acidimicrobiia</taxon>
        <taxon>Acidimicrobiales</taxon>
        <taxon>Acidimicrobiaceae</taxon>
        <taxon>Ferrimicrobium</taxon>
    </lineage>
</organism>
<accession>A0A0D8FUE7</accession>
<dbReference type="GO" id="GO:0015074">
    <property type="term" value="P:DNA integration"/>
    <property type="evidence" value="ECO:0007669"/>
    <property type="project" value="InterPro"/>
</dbReference>
<proteinExistence type="predicted"/>
<dbReference type="PANTHER" id="PTHR30349">
    <property type="entry name" value="PHAGE INTEGRASE-RELATED"/>
    <property type="match status" value="1"/>
</dbReference>
<dbReference type="RefSeq" id="WP_052565886.1">
    <property type="nucleotide sequence ID" value="NZ_JXUW01000010.1"/>
</dbReference>
<sequence>MRGRRTLGQGSIYRYGDQWRALLKWRGPDGKVITRSKRCRTKAEAEAALAKFRGIRDAGVTESAATTIDMLLTRWLTTHEGDIAGSTLVQYEWATRHITKRLGSLRIERLTPAMVDRFVDQLAESGLSPRSRRLIRVVLSQACKAAVGWRLIPANPCDHARPIKLERREPEALSVEEARRLLSAAKDDRLGVLWLVLLSLGLRRGEALALRWSDLDLAAKTLTISRARVKSGAKVIEGPTKTARSTRTVPLPAFLVSALQEHQVTQRQEHEKLTELGFRPASEYLFTSHFGRPLDPDNTSHAFQAFAARAGLGKRHVHELRHAAASLMLAAGTPLPEVSRVLGHSSTRITDEVYAHLGHEALRGAVDRLAGVLDPSAHPTL</sequence>
<dbReference type="PANTHER" id="PTHR30349:SF91">
    <property type="entry name" value="INTA PROTEIN"/>
    <property type="match status" value="1"/>
</dbReference>
<evidence type="ECO:0000256" key="1">
    <source>
        <dbReference type="ARBA" id="ARBA00023125"/>
    </source>
</evidence>
<comment type="caution">
    <text evidence="6">The sequence shown here is derived from an EMBL/GenBank/DDBJ whole genome shotgun (WGS) entry which is preliminary data.</text>
</comment>
<reference evidence="6 7" key="1">
    <citation type="submission" date="2015-01" db="EMBL/GenBank/DDBJ databases">
        <title>Draft genome of the acidophilic iron oxidizer Ferrimicrobium acidiphilum strain T23.</title>
        <authorList>
            <person name="Poehlein A."/>
            <person name="Eisen S."/>
            <person name="Schloemann M."/>
            <person name="Johnson B.D."/>
            <person name="Daniel R."/>
            <person name="Muehling M."/>
        </authorList>
    </citation>
    <scope>NUCLEOTIDE SEQUENCE [LARGE SCALE GENOMIC DNA]</scope>
    <source>
        <strain evidence="6 7">T23</strain>
    </source>
</reference>
<keyword evidence="2" id="KW-0233">DNA recombination</keyword>
<dbReference type="eggNOG" id="COG4974">
    <property type="taxonomic scope" value="Bacteria"/>
</dbReference>
<dbReference type="Gene3D" id="1.10.150.130">
    <property type="match status" value="1"/>
</dbReference>
<dbReference type="InterPro" id="IPR010998">
    <property type="entry name" value="Integrase_recombinase_N"/>
</dbReference>
<evidence type="ECO:0000256" key="2">
    <source>
        <dbReference type="ARBA" id="ARBA00023172"/>
    </source>
</evidence>
<dbReference type="Gene3D" id="1.10.443.10">
    <property type="entry name" value="Intergrase catalytic core"/>
    <property type="match status" value="1"/>
</dbReference>